<dbReference type="GO" id="GO:0005634">
    <property type="term" value="C:nucleus"/>
    <property type="evidence" value="ECO:0007669"/>
    <property type="project" value="TreeGrafter"/>
</dbReference>
<comment type="caution">
    <text evidence="1">The sequence shown here is derived from an EMBL/GenBank/DDBJ whole genome shotgun (WGS) entry which is preliminary data.</text>
</comment>
<evidence type="ECO:0000313" key="2">
    <source>
        <dbReference type="Proteomes" id="UP000245207"/>
    </source>
</evidence>
<name>A0A2U1Q7L6_ARTAN</name>
<dbReference type="PANTHER" id="PTHR47025:SF9">
    <property type="entry name" value="PROTEIN, PUTATIVE-RELATED"/>
    <property type="match status" value="1"/>
</dbReference>
<dbReference type="Proteomes" id="UP000245207">
    <property type="component" value="Unassembled WGS sequence"/>
</dbReference>
<dbReference type="GO" id="GO:0003682">
    <property type="term" value="F:chromatin binding"/>
    <property type="evidence" value="ECO:0007669"/>
    <property type="project" value="TreeGrafter"/>
</dbReference>
<organism evidence="1 2">
    <name type="scientific">Artemisia annua</name>
    <name type="common">Sweet wormwood</name>
    <dbReference type="NCBI Taxonomy" id="35608"/>
    <lineage>
        <taxon>Eukaryota</taxon>
        <taxon>Viridiplantae</taxon>
        <taxon>Streptophyta</taxon>
        <taxon>Embryophyta</taxon>
        <taxon>Tracheophyta</taxon>
        <taxon>Spermatophyta</taxon>
        <taxon>Magnoliopsida</taxon>
        <taxon>eudicotyledons</taxon>
        <taxon>Gunneridae</taxon>
        <taxon>Pentapetalae</taxon>
        <taxon>asterids</taxon>
        <taxon>campanulids</taxon>
        <taxon>Asterales</taxon>
        <taxon>Asteraceae</taxon>
        <taxon>Asteroideae</taxon>
        <taxon>Anthemideae</taxon>
        <taxon>Artemisiinae</taxon>
        <taxon>Artemisia</taxon>
    </lineage>
</organism>
<dbReference type="PANTHER" id="PTHR47025">
    <property type="entry name" value="AUTOIMMUNE REGULATOR"/>
    <property type="match status" value="1"/>
</dbReference>
<accession>A0A2U1Q7L6</accession>
<dbReference type="GO" id="GO:0042393">
    <property type="term" value="F:histone binding"/>
    <property type="evidence" value="ECO:0007669"/>
    <property type="project" value="TreeGrafter"/>
</dbReference>
<reference evidence="1 2" key="1">
    <citation type="journal article" date="2018" name="Mol. Plant">
        <title>The genome of Artemisia annua provides insight into the evolution of Asteraceae family and artemisinin biosynthesis.</title>
        <authorList>
            <person name="Shen Q."/>
            <person name="Zhang L."/>
            <person name="Liao Z."/>
            <person name="Wang S."/>
            <person name="Yan T."/>
            <person name="Shi P."/>
            <person name="Liu M."/>
            <person name="Fu X."/>
            <person name="Pan Q."/>
            <person name="Wang Y."/>
            <person name="Lv Z."/>
            <person name="Lu X."/>
            <person name="Zhang F."/>
            <person name="Jiang W."/>
            <person name="Ma Y."/>
            <person name="Chen M."/>
            <person name="Hao X."/>
            <person name="Li L."/>
            <person name="Tang Y."/>
            <person name="Lv G."/>
            <person name="Zhou Y."/>
            <person name="Sun X."/>
            <person name="Brodelius P.E."/>
            <person name="Rose J.K.C."/>
            <person name="Tang K."/>
        </authorList>
    </citation>
    <scope>NUCLEOTIDE SEQUENCE [LARGE SCALE GENOMIC DNA]</scope>
    <source>
        <strain evidence="2">cv. Huhao1</strain>
        <tissue evidence="1">Leaf</tissue>
    </source>
</reference>
<dbReference type="OrthoDB" id="1409779at2759"/>
<protein>
    <submittedName>
        <fullName evidence="1">Uncharacterized protein</fullName>
    </submittedName>
</protein>
<sequence length="430" mass="46795">MSKAPRNIVEGEITHNNSWRSDYKRSHQWFTDGAEAELFSNKKHAVEIPHPNSYTALLNSDIYCGNSSSFNSGAGQFTERHFDSEIPSTASFVDRSLPSIGVGNMGMGRKVIADPFGIDSTFGLPISHPLVDPPSGISYGGIRKVKVNQVKDAEDFISVSLGHAHPYSTGDAYSKADDESVTTGLTFDRGNDGVITMPGTFNGENNSFMSMSDPYNMGDMSEMPDLSYRENSGSISVDPCASKNNSSITTTTQSYAKDDENNKTIDALLMDQVSNTISIKNTYSQVDNIRTSTSQTDISGLSMRHSFGNTGNNIISFGGLNEDSGRLVCNYDFLMGHPSLHRSEENGMTESTSGSFVSGVQVSAALDTITMRKEQKATKKSTPNNFPSNVRSLLSTGMLDGVPVKYVAWSREVDANCHEFILGYTIYCSM</sequence>
<dbReference type="EMBL" id="PKPP01000342">
    <property type="protein sequence ID" value="PWA93999.1"/>
    <property type="molecule type" value="Genomic_DNA"/>
</dbReference>
<gene>
    <name evidence="1" type="ORF">CTI12_AA053890</name>
</gene>
<evidence type="ECO:0000313" key="1">
    <source>
        <dbReference type="EMBL" id="PWA93999.1"/>
    </source>
</evidence>
<keyword evidence="2" id="KW-1185">Reference proteome</keyword>
<dbReference type="AlphaFoldDB" id="A0A2U1Q7L6"/>
<dbReference type="GO" id="GO:0000977">
    <property type="term" value="F:RNA polymerase II transcription regulatory region sequence-specific DNA binding"/>
    <property type="evidence" value="ECO:0007669"/>
    <property type="project" value="TreeGrafter"/>
</dbReference>
<proteinExistence type="predicted"/>
<dbReference type="GO" id="GO:0045944">
    <property type="term" value="P:positive regulation of transcription by RNA polymerase II"/>
    <property type="evidence" value="ECO:0007669"/>
    <property type="project" value="TreeGrafter"/>
</dbReference>